<organism evidence="1 2">
    <name type="scientific">Pirellula staleyi (strain ATCC 27377 / DSM 6068 / ICPB 4128)</name>
    <name type="common">Pirella staleyi</name>
    <dbReference type="NCBI Taxonomy" id="530564"/>
    <lineage>
        <taxon>Bacteria</taxon>
        <taxon>Pseudomonadati</taxon>
        <taxon>Planctomycetota</taxon>
        <taxon>Planctomycetia</taxon>
        <taxon>Pirellulales</taxon>
        <taxon>Pirellulaceae</taxon>
        <taxon>Pirellula</taxon>
    </lineage>
</organism>
<dbReference type="Pfam" id="PF05708">
    <property type="entry name" value="Peptidase_C92"/>
    <property type="match status" value="1"/>
</dbReference>
<dbReference type="KEGG" id="psl:Psta_0648"/>
<dbReference type="OrthoDB" id="195541at2"/>
<evidence type="ECO:0008006" key="3">
    <source>
        <dbReference type="Google" id="ProtNLM"/>
    </source>
</evidence>
<dbReference type="AlphaFoldDB" id="D2R4I6"/>
<dbReference type="SUPFAM" id="SSF54001">
    <property type="entry name" value="Cysteine proteinases"/>
    <property type="match status" value="1"/>
</dbReference>
<evidence type="ECO:0000313" key="2">
    <source>
        <dbReference type="Proteomes" id="UP000001887"/>
    </source>
</evidence>
<accession>D2R4I6</accession>
<dbReference type="HOGENOM" id="CLU_104117_0_0_0"/>
<dbReference type="Proteomes" id="UP000001887">
    <property type="component" value="Chromosome"/>
</dbReference>
<dbReference type="eggNOG" id="COG0791">
    <property type="taxonomic scope" value="Bacteria"/>
</dbReference>
<dbReference type="EMBL" id="CP001848">
    <property type="protein sequence ID" value="ADB15334.1"/>
    <property type="molecule type" value="Genomic_DNA"/>
</dbReference>
<dbReference type="InterPro" id="IPR024453">
    <property type="entry name" value="Peptidase_C92"/>
</dbReference>
<sequence length="222" mass="24896" precursor="true">MPAPSRRARERQIFVALLAVFVVLALVVVGATYGPAILARLRYQPREGDVIFQSLPHSPLVSAIEGATESPFSHCGIVARLDGNWVVYEAYAAVGATPLSEFLMRGRDEHFAVYRWRDDLQPLVPQLLEATRAYQGRPYDVRYQMDDEKIYCSELIYKAYRDASGGETVGKLVRFGDLRWQPFEKTITQIEQGPVPVDRQLITPKDLAAASQLQLIVSFGLP</sequence>
<gene>
    <name evidence="1" type="ordered locus">Psta_0648</name>
</gene>
<dbReference type="STRING" id="530564.Psta_0648"/>
<reference evidence="1 2" key="1">
    <citation type="journal article" date="2009" name="Stand. Genomic Sci.">
        <title>Complete genome sequence of Pirellula staleyi type strain (ATCC 27377).</title>
        <authorList>
            <person name="Clum A."/>
            <person name="Tindall B.J."/>
            <person name="Sikorski J."/>
            <person name="Ivanova N."/>
            <person name="Mavrommatis K."/>
            <person name="Lucas S."/>
            <person name="Glavina del Rio T."/>
            <person name="Nolan M."/>
            <person name="Chen F."/>
            <person name="Tice H."/>
            <person name="Pitluck S."/>
            <person name="Cheng J.F."/>
            <person name="Chertkov O."/>
            <person name="Brettin T."/>
            <person name="Han C."/>
            <person name="Detter J.C."/>
            <person name="Kuske C."/>
            <person name="Bruce D."/>
            <person name="Goodwin L."/>
            <person name="Ovchinikova G."/>
            <person name="Pati A."/>
            <person name="Mikhailova N."/>
            <person name="Chen A."/>
            <person name="Palaniappan K."/>
            <person name="Land M."/>
            <person name="Hauser L."/>
            <person name="Chang Y.J."/>
            <person name="Jeffries C.D."/>
            <person name="Chain P."/>
            <person name="Rohde M."/>
            <person name="Goker M."/>
            <person name="Bristow J."/>
            <person name="Eisen J.A."/>
            <person name="Markowitz V."/>
            <person name="Hugenholtz P."/>
            <person name="Kyrpides N.C."/>
            <person name="Klenk H.P."/>
            <person name="Lapidus A."/>
        </authorList>
    </citation>
    <scope>NUCLEOTIDE SEQUENCE [LARGE SCALE GENOMIC DNA]</scope>
    <source>
        <strain evidence="2">ATCC 27377 / DSM 6068 / ICPB 4128</strain>
    </source>
</reference>
<name>D2R4I6_PIRSD</name>
<dbReference type="Gene3D" id="3.90.1720.10">
    <property type="entry name" value="endopeptidase domain like (from Nostoc punctiforme)"/>
    <property type="match status" value="1"/>
</dbReference>
<proteinExistence type="predicted"/>
<keyword evidence="2" id="KW-1185">Reference proteome</keyword>
<dbReference type="InterPro" id="IPR038765">
    <property type="entry name" value="Papain-like_cys_pep_sf"/>
</dbReference>
<evidence type="ECO:0000313" key="1">
    <source>
        <dbReference type="EMBL" id="ADB15334.1"/>
    </source>
</evidence>
<protein>
    <recommendedName>
        <fullName evidence="3">Peptidoglycan peptidase</fullName>
    </recommendedName>
</protein>